<organism evidence="1">
    <name type="scientific">Edafosvirus sp</name>
    <dbReference type="NCBI Taxonomy" id="2487765"/>
    <lineage>
        <taxon>Viruses</taxon>
        <taxon>Varidnaviria</taxon>
        <taxon>Bamfordvirae</taxon>
        <taxon>Nucleocytoviricota</taxon>
        <taxon>Megaviricetes</taxon>
        <taxon>Imitervirales</taxon>
        <taxon>Mimiviridae</taxon>
        <taxon>Klosneuvirinae</taxon>
    </lineage>
</organism>
<accession>A0A3G4ZSB1</accession>
<reference evidence="1" key="1">
    <citation type="submission" date="2018-10" db="EMBL/GenBank/DDBJ databases">
        <title>Hidden diversity of soil giant viruses.</title>
        <authorList>
            <person name="Schulz F."/>
            <person name="Alteio L."/>
            <person name="Goudeau D."/>
            <person name="Ryan E.M."/>
            <person name="Malmstrom R.R."/>
            <person name="Blanchard J."/>
            <person name="Woyke T."/>
        </authorList>
    </citation>
    <scope>NUCLEOTIDE SEQUENCE</scope>
    <source>
        <strain evidence="1">EDV1</strain>
    </source>
</reference>
<proteinExistence type="predicted"/>
<protein>
    <submittedName>
        <fullName evidence="1">Uncharacterized protein</fullName>
    </submittedName>
</protein>
<dbReference type="EMBL" id="MK072066">
    <property type="protein sequence ID" value="AYV77786.1"/>
    <property type="molecule type" value="Genomic_DNA"/>
</dbReference>
<sequence length="329" mass="38236">MEKKLSEATLIKICDNIVLLDRGGLLINENKNIILNYIIDSYSESEIKKIKSFFMEKFQNVRMSGLQFKKLFPGIKLYGKSYIAGTKLDQPWEQKICVGLNKHTNKEFYAYDREFNINGDFMAEWIFPVECVDTSLVLFTKTANFNKEGDDYMCVACDQFIFGEFYKPPLRDDKYYEELLNKTDVRYLLLHKNQLPVKVQNALIDKYASGIKSIYEFKNIILSGEQFNKLVEKTETKLVKLTNDIETHNKYTFKDGLNVDILKFSTVVECSPGGIYFTDVKNIDYWKIGHVYERDVIVPHDAQVYIESNCKIKADKVILGPRRKIVTTS</sequence>
<gene>
    <name evidence="1" type="ORF">Edafosvirus1_117</name>
</gene>
<evidence type="ECO:0000313" key="1">
    <source>
        <dbReference type="EMBL" id="AYV77786.1"/>
    </source>
</evidence>
<name>A0A3G4ZSB1_9VIRU</name>